<proteinExistence type="predicted"/>
<dbReference type="RefSeq" id="WP_116688464.1">
    <property type="nucleotide sequence ID" value="NZ_CAWNYD010000009.1"/>
</dbReference>
<organism evidence="3 4">
    <name type="scientific">Pelagibaculum spongiae</name>
    <dbReference type="NCBI Taxonomy" id="2080658"/>
    <lineage>
        <taxon>Bacteria</taxon>
        <taxon>Pseudomonadati</taxon>
        <taxon>Pseudomonadota</taxon>
        <taxon>Gammaproteobacteria</taxon>
        <taxon>Oceanospirillales</taxon>
        <taxon>Pelagibaculum</taxon>
    </lineage>
</organism>
<keyword evidence="2" id="KW-0472">Membrane</keyword>
<feature type="transmembrane region" description="Helical" evidence="2">
    <location>
        <begin position="44"/>
        <end position="73"/>
    </location>
</feature>
<evidence type="ECO:0000256" key="1">
    <source>
        <dbReference type="SAM" id="MobiDB-lite"/>
    </source>
</evidence>
<gene>
    <name evidence="3" type="ORF">DC094_17765</name>
</gene>
<dbReference type="OrthoDB" id="5421573at2"/>
<keyword evidence="2" id="KW-1133">Transmembrane helix</keyword>
<evidence type="ECO:0000313" key="4">
    <source>
        <dbReference type="Proteomes" id="UP000244906"/>
    </source>
</evidence>
<feature type="compositionally biased region" description="Basic and acidic residues" evidence="1">
    <location>
        <begin position="137"/>
        <end position="147"/>
    </location>
</feature>
<feature type="transmembrane region" description="Helical" evidence="2">
    <location>
        <begin position="79"/>
        <end position="100"/>
    </location>
</feature>
<dbReference type="AlphaFoldDB" id="A0A2V1GQZ4"/>
<protein>
    <submittedName>
        <fullName evidence="3">Uncharacterized protein</fullName>
    </submittedName>
</protein>
<dbReference type="EMBL" id="QDDL01000009">
    <property type="protein sequence ID" value="PVZ65724.1"/>
    <property type="molecule type" value="Genomic_DNA"/>
</dbReference>
<keyword evidence="4" id="KW-1185">Reference proteome</keyword>
<feature type="transmembrane region" description="Helical" evidence="2">
    <location>
        <begin position="12"/>
        <end position="32"/>
    </location>
</feature>
<evidence type="ECO:0000256" key="2">
    <source>
        <dbReference type="SAM" id="Phobius"/>
    </source>
</evidence>
<feature type="transmembrane region" description="Helical" evidence="2">
    <location>
        <begin position="112"/>
        <end position="130"/>
    </location>
</feature>
<evidence type="ECO:0000313" key="3">
    <source>
        <dbReference type="EMBL" id="PVZ65724.1"/>
    </source>
</evidence>
<feature type="region of interest" description="Disordered" evidence="1">
    <location>
        <begin position="137"/>
        <end position="156"/>
    </location>
</feature>
<reference evidence="3 4" key="1">
    <citation type="submission" date="2018-04" db="EMBL/GenBank/DDBJ databases">
        <title>Thalassorhabdus spongiae gen. nov., sp. nov., isolated from a marine sponge in South-West Iceland.</title>
        <authorList>
            <person name="Knobloch S."/>
            <person name="Daussin A."/>
            <person name="Johannsson R."/>
            <person name="Marteinsson V.T."/>
        </authorList>
    </citation>
    <scope>NUCLEOTIDE SEQUENCE [LARGE SCALE GENOMIC DNA]</scope>
    <source>
        <strain evidence="3 4">Hp12</strain>
    </source>
</reference>
<sequence length="156" mass="16912">MRGAGGTSGGIGQFFLGLVMLCGGGYMLLNAINVTSSFGLGSRLYGFGAFGSQFGVTSGMVMIPFIFGIAFLFYDSRKFIGWLLTLGSLTALIFGVIASIKFSFRSMTGFELITILLLSFGGLGLFLRSLKTIDEKYPDPEPPENSKKQNNRHHLR</sequence>
<accession>A0A2V1GQZ4</accession>
<keyword evidence="2" id="KW-0812">Transmembrane</keyword>
<dbReference type="Proteomes" id="UP000244906">
    <property type="component" value="Unassembled WGS sequence"/>
</dbReference>
<name>A0A2V1GQZ4_9GAMM</name>
<comment type="caution">
    <text evidence="3">The sequence shown here is derived from an EMBL/GenBank/DDBJ whole genome shotgun (WGS) entry which is preliminary data.</text>
</comment>